<keyword evidence="1" id="KW-0812">Transmembrane</keyword>
<name>G9WWH6_9FIRM</name>
<accession>G9WWH6</accession>
<dbReference type="PATRIC" id="fig|796944.3.peg.2004"/>
<dbReference type="HOGENOM" id="CLU_189990_2_1_9"/>
<reference evidence="3 4" key="1">
    <citation type="submission" date="2011-08" db="EMBL/GenBank/DDBJ databases">
        <title>The Genome Sequence of Oribacterium sp. ACB7.</title>
        <authorList>
            <consortium name="The Broad Institute Genome Sequencing Platform"/>
            <person name="Earl A."/>
            <person name="Ward D."/>
            <person name="Feldgarden M."/>
            <person name="Gevers D."/>
            <person name="Sizova M."/>
            <person name="Hazen A."/>
            <person name="Epstein S."/>
            <person name="Young S.K."/>
            <person name="Zeng Q."/>
            <person name="Gargeya S."/>
            <person name="Fitzgerald M."/>
            <person name="Haas B."/>
            <person name="Abouelleil A."/>
            <person name="Alvarado L."/>
            <person name="Arachchi H.M."/>
            <person name="Berlin A."/>
            <person name="Brown A."/>
            <person name="Chapman S.B."/>
            <person name="Chen Z."/>
            <person name="Dunbar C."/>
            <person name="Freedman E."/>
            <person name="Gearin G."/>
            <person name="Gellesch M."/>
            <person name="Goldberg J."/>
            <person name="Griggs A."/>
            <person name="Gujja S."/>
            <person name="Heiman D."/>
            <person name="Howarth C."/>
            <person name="Larson L."/>
            <person name="Lui A."/>
            <person name="MacDonald P.J.P."/>
            <person name="Montmayeur A."/>
            <person name="Murphy C."/>
            <person name="Neiman D."/>
            <person name="Pearson M."/>
            <person name="Priest M."/>
            <person name="Roberts A."/>
            <person name="Saif S."/>
            <person name="Shea T."/>
            <person name="Shenoy N."/>
            <person name="Sisk P."/>
            <person name="Stolte C."/>
            <person name="Sykes S."/>
            <person name="Wortman J."/>
            <person name="Nusbaum C."/>
            <person name="Birren B."/>
        </authorList>
    </citation>
    <scope>NUCLEOTIDE SEQUENCE [LARGE SCALE GENOMIC DNA]</scope>
    <source>
        <strain evidence="3 4">ACB7</strain>
    </source>
</reference>
<keyword evidence="1" id="KW-0472">Membrane</keyword>
<evidence type="ECO:0000259" key="2">
    <source>
        <dbReference type="Pfam" id="PF16982"/>
    </source>
</evidence>
<comment type="caution">
    <text evidence="3">The sequence shown here is derived from an EMBL/GenBank/DDBJ whole genome shotgun (WGS) entry which is preliminary data.</text>
</comment>
<dbReference type="EMBL" id="AFZD01000020">
    <property type="protein sequence ID" value="EHL09845.1"/>
    <property type="molecule type" value="Genomic_DNA"/>
</dbReference>
<dbReference type="Proteomes" id="UP000003527">
    <property type="component" value="Unassembled WGS sequence"/>
</dbReference>
<protein>
    <recommendedName>
        <fullName evidence="2">Putative Flagellin Flp1-like domain-containing protein</fullName>
    </recommendedName>
</protein>
<gene>
    <name evidence="3" type="ORF">HMPREF9624_01260</name>
</gene>
<evidence type="ECO:0000313" key="4">
    <source>
        <dbReference type="Proteomes" id="UP000003527"/>
    </source>
</evidence>
<keyword evidence="4" id="KW-1185">Reference proteome</keyword>
<feature type="domain" description="Putative Flagellin Flp1-like" evidence="2">
    <location>
        <begin position="32"/>
        <end position="77"/>
    </location>
</feature>
<dbReference type="InterPro" id="IPR031564">
    <property type="entry name" value="Flp1-like"/>
</dbReference>
<organism evidence="3 4">
    <name type="scientific">Oribacterium asaccharolyticum ACB7</name>
    <dbReference type="NCBI Taxonomy" id="796944"/>
    <lineage>
        <taxon>Bacteria</taxon>
        <taxon>Bacillati</taxon>
        <taxon>Bacillota</taxon>
        <taxon>Clostridia</taxon>
        <taxon>Lachnospirales</taxon>
        <taxon>Lachnospiraceae</taxon>
        <taxon>Oribacterium</taxon>
    </lineage>
</organism>
<proteinExistence type="predicted"/>
<sequence>MLLQNLAELQYSLDAFLLSRWEQCKKKRKELLHGNDALGTIELVLIIVVLISLVVIFRDRIQKVLNDILKKIESNAKNV</sequence>
<dbReference type="Pfam" id="PF16982">
    <property type="entry name" value="Flp1_like"/>
    <property type="match status" value="1"/>
</dbReference>
<dbReference type="RefSeq" id="WP_009537047.1">
    <property type="nucleotide sequence ID" value="NZ_JH414505.1"/>
</dbReference>
<keyword evidence="1" id="KW-1133">Transmembrane helix</keyword>
<feature type="transmembrane region" description="Helical" evidence="1">
    <location>
        <begin position="37"/>
        <end position="57"/>
    </location>
</feature>
<dbReference type="AlphaFoldDB" id="G9WWH6"/>
<evidence type="ECO:0000313" key="3">
    <source>
        <dbReference type="EMBL" id="EHL09845.1"/>
    </source>
</evidence>
<evidence type="ECO:0000256" key="1">
    <source>
        <dbReference type="SAM" id="Phobius"/>
    </source>
</evidence>